<evidence type="ECO:0000256" key="4">
    <source>
        <dbReference type="ARBA" id="ARBA00022737"/>
    </source>
</evidence>
<dbReference type="InterPro" id="IPR056573">
    <property type="entry name" value="Lectin_L-type_dom"/>
</dbReference>
<dbReference type="InterPro" id="IPR032109">
    <property type="entry name" value="Big_3_5"/>
</dbReference>
<evidence type="ECO:0000259" key="7">
    <source>
        <dbReference type="Pfam" id="PF13290"/>
    </source>
</evidence>
<evidence type="ECO:0000256" key="2">
    <source>
        <dbReference type="ARBA" id="ARBA00022490"/>
    </source>
</evidence>
<feature type="domain" description="Cep192/Spd-2-like" evidence="10">
    <location>
        <begin position="965"/>
        <end position="1062"/>
    </location>
</feature>
<dbReference type="InterPro" id="IPR031549">
    <property type="entry name" value="ASH"/>
</dbReference>
<dbReference type="Gene3D" id="2.130.10.30">
    <property type="entry name" value="Regulator of chromosome condensation 1/beta-lactamase-inhibitor protein II"/>
    <property type="match status" value="4"/>
</dbReference>
<dbReference type="InterPro" id="IPR001220">
    <property type="entry name" value="Legume_lectin_dom"/>
</dbReference>
<keyword evidence="2" id="KW-0963">Cytoplasm</keyword>
<dbReference type="GO" id="GO:0005085">
    <property type="term" value="F:guanyl-nucleotide exchange factor activity"/>
    <property type="evidence" value="ECO:0007669"/>
    <property type="project" value="TreeGrafter"/>
</dbReference>
<keyword evidence="3" id="KW-0344">Guanine-nucleotide releasing factor</keyword>
<evidence type="ECO:0000256" key="1">
    <source>
        <dbReference type="ARBA" id="ARBA00004496"/>
    </source>
</evidence>
<dbReference type="NCBIfam" id="NF012200">
    <property type="entry name" value="choice_anch_D"/>
    <property type="match status" value="10"/>
</dbReference>
<dbReference type="CDD" id="cd01951">
    <property type="entry name" value="lectin_L-type"/>
    <property type="match status" value="1"/>
</dbReference>
<evidence type="ECO:0000313" key="13">
    <source>
        <dbReference type="Proteomes" id="UP000540989"/>
    </source>
</evidence>
<feature type="domain" description="Abnormal spindle-like microcephaly-associated protein ASH" evidence="8">
    <location>
        <begin position="1072"/>
        <end position="1158"/>
    </location>
</feature>
<dbReference type="SUPFAM" id="SSF50985">
    <property type="entry name" value="RCC1/BLIP-II"/>
    <property type="match status" value="3"/>
</dbReference>
<evidence type="ECO:0000256" key="3">
    <source>
        <dbReference type="ARBA" id="ARBA00022658"/>
    </source>
</evidence>
<comment type="subcellular location">
    <subcellularLocation>
        <location evidence="1">Cytoplasm</location>
    </subcellularLocation>
</comment>
<dbReference type="InterPro" id="IPR058923">
    <property type="entry name" value="RCC1-like_dom"/>
</dbReference>
<dbReference type="SUPFAM" id="SSF49899">
    <property type="entry name" value="Concanavalin A-like lectins/glucanases"/>
    <property type="match status" value="1"/>
</dbReference>
<keyword evidence="4" id="KW-0677">Repeat</keyword>
<dbReference type="Pfam" id="PF00415">
    <property type="entry name" value="RCC1"/>
    <property type="match status" value="1"/>
</dbReference>
<evidence type="ECO:0000256" key="5">
    <source>
        <dbReference type="SAM" id="SignalP"/>
    </source>
</evidence>
<gene>
    <name evidence="12" type="ORF">HDF16_003840</name>
</gene>
<sequence>MRILRSLSLLCICAVTAVSGTFVNAQTLTVQPAVSISDVNNSLPVAIAVAGPNIATGTVTLIGGGYNSGAQTLDHNAEYLFTIPPNSLSVGTDTLTVSYSGDTNYAPFSKSVTIKVAASVPLRVSVIGPVATQVAAGTGHTCVLTAASITTPETIQCWGSNSHGQLGNGTTTDTTLPVQVDTSFYQTINPTDVPVVALAVGDNHTCALRPSTSSYGVDPICWGANASGQLGNGSNADSSTPVLVPINDFTVKAAAIAAGSAHTCVLLDDGSAQCWGDNSHGQLGDGTVANSTSPVTVSGLSNAIAIAAGGNHTCALLTNDTVVCWGENGNGQLGNSSIKDSSTPVAVAGLGGSATLLALGGTHSCALLTDGTLKCWGGNAHGQLGNSSITDSSTPVAVSGVVGATTVAAGGLHTCAVVAAGGGTVQCWGSNADGQLGDNTITDRTVPVHTGTLSNVTALTLGGSHTCAQNAVGVLSCWGDNATGQLGNATKQAGGVLSPLPVNGMGGIAATVSTGGLQACSITAGGTANLGSGGTLKTNGAPFCWGQNGGDLGNGSTQPSSTPVEVLGLGDTVKTLYIGGLTSCAILIDGSVDCWGGDVNTVKSLTPVKITGFSGTVLQLSISPYAICALISNGTVQCWGNNYYGELGDGTINNSATPVTVVGVSGATAISGRQYPTCALISGGTVECWGDGASGLTSAGVSGVTAVSAGQDFNCVLLADKTVECWGLNTFGQLGNGTTSSNPTGVGPVVGLSGVAQLSAGAEHTCALLSDTTVKCWGYNNEGELGNGTTTISSTPVKVVGLTGVNFISSGDGTTLALVSDGTLQGWGSNDAQQLGDSTGMSSTNLELNQYVLPVPVFEGQSISFNPPPSEAVGSKTDLVPLTTGSSDLSATFDAWTIANCEIDYNASGTALTVLNSKQPLLCGVRASQSGGYNLYGGSLAPAASQQHSVAVGASFLAPLAALSPTSLAFGSIAVGDTSPAQTLTLSNSGSASLSITGISITGLNASQFKETTTCTSTLAAGANCTISLTFTPTTPASAVATVAVADNAAGSPQTASLSGTGTAPAAPKAALTPASVTFGSITVGSFSAAQTFTLTNAGTATLPITSTGISGSGAAAFKIASNTCGASLAAGANCNITVTFKPSAAGAASATLSVNDSVGAQSANLTGTGVALPPALAVAPSPLNFGTVNVGGTKGQSVEIVNLSSTPVSVQTISSSDPAVDVSLLSTSCSGKPLAVGMHCLANVRFTPTAAKSYSATITLGGIVATGCGGCTIAYPNQTLAAIGTGVVAPPALALSASPINFGNVIVGGTKGQSVEIVNLSSTPVTIKTISSSDPAIDVSLLSTSCSGKPLAVGMHCLANVRFTPTAAKSYSATITFGGIVATGCGGCTIAYPNQTIAVTGTGVMAPPALAFAPSPVSFGTVIVGGTKVQSVDMVNLSSTPILIGTISSSDPAIDVSLLSSSCTGKPLATGVHCDAVLRFKPTAVKSYSATITLGGIVATGCGGCVIAYPNQAITITGTGVVAPPALTLSASPINFGSIIIGATGAKEVEIVNLSSTPVSIETISSSDPAIDVSLLSTSCSGKLLAVGMHCLANVRFTPTAVKSYSGTITLGGIVATGCGGCSIAFPNQTLAAIGTGAASPPALDVTPSISFGSVIIGGTGTKGVEIVNISSTPVSIKTISSSDPAIDVSLLSTSCSGKPLAVGMHCLANVRFTPTAAKNYSATITLGGIVATGCGGCSIAFPNQTIAATGVGVAPTPALAITPSPVNFGGEVLGQTATFLISLANVTETGVLPKTITSSDPAFNPNVATYCSTTPIPAKTVCGLEISFAPTVAKSYSATITLKNISATDCGGCTTVYPDQTFTVTGTGTAPPTSIIVTPSPVNFGGEVLGQTTTFLISLANVTETGVLPKTITSSDPAFNPNVSTYCSTNPIPAKTVCGLEISFAPTVAKSYSATIRLKNIIATDCGGCTTVYPDQTFTVTGTGVAPTPALTITPSPLNFGNVLAGQTTSIEISLANVTETGVLAQTIVSSDPAFNTSLSPYCTTSPIPFKSSCGLIVSFTPTSAKSYSATLMLKNIIATACGGCTTTYPNQTLAVTGTGFLPDPPAFSPSGGTFASKQSVTLGDATFGSTIYFTVDGSTPTVSSPVYSSPIQVSSTATIRAIAVLGGVSSTVSSASYTINPAGCQTVNYSSGFSASGLSLNGGAAINGTALELTDGGLSEARSAFFSTALPTTSYATDFTFQITDPLADGMTFTIQSNNPNVVGYGGGGLGYAGIPNSVAIKVDLHNNAGEGTDSTGTYIDGAYPSIPAINLGPAGIDLHSGHIFAVHLAYASGLTKATIKDTVTGVSATMNFPGDITTVVGNSAWFGFTAGTGGKSATQKILTWSYSGGPGCPTK</sequence>
<feature type="domain" description="RCC1-like" evidence="11">
    <location>
        <begin position="220"/>
        <end position="527"/>
    </location>
</feature>
<keyword evidence="5" id="KW-0732">Signal</keyword>
<evidence type="ECO:0000313" key="12">
    <source>
        <dbReference type="EMBL" id="MBB5059117.1"/>
    </source>
</evidence>
<dbReference type="Gene3D" id="2.60.40.10">
    <property type="entry name" value="Immunoglobulins"/>
    <property type="match status" value="8"/>
</dbReference>
<dbReference type="Pfam" id="PF00139">
    <property type="entry name" value="Lectin_legB"/>
    <property type="match status" value="1"/>
</dbReference>
<feature type="domain" description="GH29D-like beta-sandwich" evidence="7">
    <location>
        <begin position="2112"/>
        <end position="2176"/>
    </location>
</feature>
<evidence type="ECO:0000259" key="8">
    <source>
        <dbReference type="Pfam" id="PF15780"/>
    </source>
</evidence>
<dbReference type="Pfam" id="PF13540">
    <property type="entry name" value="RCC1_2"/>
    <property type="match status" value="3"/>
</dbReference>
<dbReference type="Proteomes" id="UP000540989">
    <property type="component" value="Unassembled WGS sequence"/>
</dbReference>
<comment type="caution">
    <text evidence="12">The sequence shown here is derived from an EMBL/GenBank/DDBJ whole genome shotgun (WGS) entry which is preliminary data.</text>
</comment>
<dbReference type="Pfam" id="PF22073">
    <property type="entry name" value="Cep192_D4"/>
    <property type="match status" value="1"/>
</dbReference>
<reference evidence="12 13" key="1">
    <citation type="submission" date="2020-08" db="EMBL/GenBank/DDBJ databases">
        <title>Genomic Encyclopedia of Type Strains, Phase IV (KMG-V): Genome sequencing to study the core and pangenomes of soil and plant-associated prokaryotes.</title>
        <authorList>
            <person name="Whitman W."/>
        </authorList>
    </citation>
    <scope>NUCLEOTIDE SEQUENCE [LARGE SCALE GENOMIC DNA]</scope>
    <source>
        <strain evidence="12 13">M8UP14</strain>
    </source>
</reference>
<dbReference type="InterPro" id="IPR013320">
    <property type="entry name" value="ConA-like_dom_sf"/>
</dbReference>
<evidence type="ECO:0000259" key="10">
    <source>
        <dbReference type="Pfam" id="PF22073"/>
    </source>
</evidence>
<organism evidence="12 13">
    <name type="scientific">Granulicella aggregans</name>
    <dbReference type="NCBI Taxonomy" id="474949"/>
    <lineage>
        <taxon>Bacteria</taxon>
        <taxon>Pseudomonadati</taxon>
        <taxon>Acidobacteriota</taxon>
        <taxon>Terriglobia</taxon>
        <taxon>Terriglobales</taxon>
        <taxon>Acidobacteriaceae</taxon>
        <taxon>Granulicella</taxon>
    </lineage>
</organism>
<dbReference type="InterPro" id="IPR051553">
    <property type="entry name" value="Ran_GTPase-activating"/>
</dbReference>
<name>A0A7W8E4Y5_9BACT</name>
<evidence type="ECO:0000259" key="11">
    <source>
        <dbReference type="Pfam" id="PF25390"/>
    </source>
</evidence>
<dbReference type="EMBL" id="JACHIP010000005">
    <property type="protein sequence ID" value="MBB5059117.1"/>
    <property type="molecule type" value="Genomic_DNA"/>
</dbReference>
<dbReference type="Pfam" id="PF15780">
    <property type="entry name" value="ASH"/>
    <property type="match status" value="1"/>
</dbReference>
<accession>A0A7W8E4Y5</accession>
<dbReference type="InterPro" id="IPR009091">
    <property type="entry name" value="RCC1/BLIP-II"/>
</dbReference>
<feature type="chain" id="PRO_5031482973" evidence="5">
    <location>
        <begin position="26"/>
        <end position="2399"/>
    </location>
</feature>
<dbReference type="PROSITE" id="PS50012">
    <property type="entry name" value="RCC1_3"/>
    <property type="match status" value="9"/>
</dbReference>
<dbReference type="GO" id="GO:0030246">
    <property type="term" value="F:carbohydrate binding"/>
    <property type="evidence" value="ECO:0007669"/>
    <property type="project" value="InterPro"/>
</dbReference>
<protein>
    <submittedName>
        <fullName evidence="12">Alpha-tubulin suppressor-like RCC1 family protein</fullName>
    </submittedName>
</protein>
<evidence type="ECO:0000259" key="6">
    <source>
        <dbReference type="Pfam" id="PF00139"/>
    </source>
</evidence>
<dbReference type="Pfam" id="PF13290">
    <property type="entry name" value="CHB_HEX_C_1"/>
    <property type="match status" value="1"/>
</dbReference>
<keyword evidence="13" id="KW-1185">Reference proteome</keyword>
<feature type="signal peptide" evidence="5">
    <location>
        <begin position="1"/>
        <end position="25"/>
    </location>
</feature>
<dbReference type="Pfam" id="PF25390">
    <property type="entry name" value="WD40_RLD"/>
    <property type="match status" value="1"/>
</dbReference>
<dbReference type="InterPro" id="IPR054090">
    <property type="entry name" value="Cep192_Spd-2-like_dom"/>
</dbReference>
<dbReference type="PRINTS" id="PR00633">
    <property type="entry name" value="RCCNDNSATION"/>
</dbReference>
<dbReference type="InterPro" id="IPR000408">
    <property type="entry name" value="Reg_chr_condens"/>
</dbReference>
<dbReference type="PANTHER" id="PTHR45982">
    <property type="entry name" value="REGULATOR OF CHROMOSOME CONDENSATION"/>
    <property type="match status" value="1"/>
</dbReference>
<feature type="domain" description="Legume lectin" evidence="6">
    <location>
        <begin position="2195"/>
        <end position="2391"/>
    </location>
</feature>
<dbReference type="Gene3D" id="2.60.120.200">
    <property type="match status" value="1"/>
</dbReference>
<proteinExistence type="predicted"/>
<dbReference type="GO" id="GO:0005737">
    <property type="term" value="C:cytoplasm"/>
    <property type="evidence" value="ECO:0007669"/>
    <property type="project" value="UniProtKB-SubCell"/>
</dbReference>
<dbReference type="InterPro" id="IPR059177">
    <property type="entry name" value="GH29D-like_dom"/>
</dbReference>
<dbReference type="Pfam" id="PF16640">
    <property type="entry name" value="Big_3_5"/>
    <property type="match status" value="1"/>
</dbReference>
<dbReference type="InterPro" id="IPR013783">
    <property type="entry name" value="Ig-like_fold"/>
</dbReference>
<evidence type="ECO:0000259" key="9">
    <source>
        <dbReference type="Pfam" id="PF16640"/>
    </source>
</evidence>
<feature type="domain" description="Bacterial Ig-like" evidence="9">
    <location>
        <begin position="43"/>
        <end position="116"/>
    </location>
</feature>
<dbReference type="PANTHER" id="PTHR45982:SF1">
    <property type="entry name" value="REGULATOR OF CHROMOSOME CONDENSATION"/>
    <property type="match status" value="1"/>
</dbReference>